<evidence type="ECO:0000256" key="1">
    <source>
        <dbReference type="SAM" id="Phobius"/>
    </source>
</evidence>
<gene>
    <name evidence="2" type="ORF">NCTC10485_04104</name>
</gene>
<keyword evidence="1" id="KW-1133">Transmembrane helix</keyword>
<keyword evidence="1" id="KW-0812">Transmembrane</keyword>
<dbReference type="AlphaFoldDB" id="A0A3S4TPL9"/>
<sequence>MVWFCSAMACIGFGAVGGWFPLRKSSTLSPDSIQRRVYWSGCAAGLLLLFIGQLPDWRAATFITAAMGLGVVATAVQFTNHLRIRGRTYAAFPKPDRPPALAPYTDEQ</sequence>
<feature type="transmembrane region" description="Helical" evidence="1">
    <location>
        <begin position="60"/>
        <end position="78"/>
    </location>
</feature>
<evidence type="ECO:0008006" key="4">
    <source>
        <dbReference type="Google" id="ProtNLM"/>
    </source>
</evidence>
<organism evidence="2 3">
    <name type="scientific">Mycolicibacterium chitae</name>
    <name type="common">Mycobacterium chitae</name>
    <dbReference type="NCBI Taxonomy" id="1792"/>
    <lineage>
        <taxon>Bacteria</taxon>
        <taxon>Bacillati</taxon>
        <taxon>Actinomycetota</taxon>
        <taxon>Actinomycetes</taxon>
        <taxon>Mycobacteriales</taxon>
        <taxon>Mycobacteriaceae</taxon>
        <taxon>Mycolicibacterium</taxon>
    </lineage>
</organism>
<keyword evidence="1" id="KW-0472">Membrane</keyword>
<evidence type="ECO:0000313" key="3">
    <source>
        <dbReference type="Proteomes" id="UP000282551"/>
    </source>
</evidence>
<evidence type="ECO:0000313" key="2">
    <source>
        <dbReference type="EMBL" id="VEG49792.1"/>
    </source>
</evidence>
<protein>
    <recommendedName>
        <fullName evidence="4">Transmembrane protein</fullName>
    </recommendedName>
</protein>
<proteinExistence type="predicted"/>
<dbReference type="Proteomes" id="UP000282551">
    <property type="component" value="Chromosome"/>
</dbReference>
<name>A0A3S4TPL9_MYCCI</name>
<accession>A0A3S4TPL9</accession>
<dbReference type="EMBL" id="LR134355">
    <property type="protein sequence ID" value="VEG49792.1"/>
    <property type="molecule type" value="Genomic_DNA"/>
</dbReference>
<feature type="transmembrane region" description="Helical" evidence="1">
    <location>
        <begin position="6"/>
        <end position="22"/>
    </location>
</feature>
<reference evidence="2 3" key="1">
    <citation type="submission" date="2018-12" db="EMBL/GenBank/DDBJ databases">
        <authorList>
            <consortium name="Pathogen Informatics"/>
        </authorList>
    </citation>
    <scope>NUCLEOTIDE SEQUENCE [LARGE SCALE GENOMIC DNA]</scope>
    <source>
        <strain evidence="2 3">NCTC10485</strain>
    </source>
</reference>
<keyword evidence="3" id="KW-1185">Reference proteome</keyword>